<feature type="domain" description="Photosynthetic reaction centre H subunit N-terminal" evidence="2">
    <location>
        <begin position="5"/>
        <end position="135"/>
    </location>
</feature>
<dbReference type="Pfam" id="PF03967">
    <property type="entry name" value="PRCH"/>
    <property type="match status" value="1"/>
</dbReference>
<evidence type="ECO:0000259" key="3">
    <source>
        <dbReference type="Pfam" id="PF05239"/>
    </source>
</evidence>
<dbReference type="Proteomes" id="UP000192273">
    <property type="component" value="Chromosome"/>
</dbReference>
<dbReference type="RefSeq" id="WP_008280373.1">
    <property type="nucleotide sequence ID" value="NZ_CP020474.1"/>
</dbReference>
<dbReference type="InterPro" id="IPR027275">
    <property type="entry name" value="PRC-brl_dom"/>
</dbReference>
<dbReference type="InterPro" id="IPR014747">
    <property type="entry name" value="Bac_photo_RC_H_C"/>
</dbReference>
<dbReference type="Gene3D" id="4.10.540.10">
    <property type="entry name" value="Photosynthetic reaction centre, H subunit, N-terminal domain"/>
    <property type="match status" value="1"/>
</dbReference>
<dbReference type="EMBL" id="CP020474">
    <property type="protein sequence ID" value="ARE82384.1"/>
    <property type="molecule type" value="Genomic_DNA"/>
</dbReference>
<dbReference type="GO" id="GO:0019684">
    <property type="term" value="P:photosynthesis, light reaction"/>
    <property type="evidence" value="ECO:0007669"/>
    <property type="project" value="InterPro"/>
</dbReference>
<keyword evidence="5" id="KW-1185">Reference proteome</keyword>
<evidence type="ECO:0000259" key="2">
    <source>
        <dbReference type="Pfam" id="PF03967"/>
    </source>
</evidence>
<dbReference type="InterPro" id="IPR015810">
    <property type="entry name" value="Photo_RC_H_N"/>
</dbReference>
<dbReference type="Gene3D" id="3.90.50.10">
    <property type="entry name" value="Photosynthetic Reaction Center, subunit H, domain 2"/>
    <property type="match status" value="1"/>
</dbReference>
<protein>
    <submittedName>
        <fullName evidence="4">Reaction center protein H chain</fullName>
    </submittedName>
</protein>
<sequence>MTEPFFGNFDLASLSLWLFYGFFALLIFYIQRENMREGYPLEDDDGKLSANQGLFPLPSDKTFKLPHGRGELTVPSGQNPERTDLALEKTAAGNGFPFAPTGNPMVDGVGPASWAPRRDVPELDGHGHPKIVPMAATEHFVVAAGRDPRGLPVMAGDGEIVGKISDMWIDEPEQLVRYLEIELAAPHGEGKRLVPITFARIKSDRVNVRSIFGPHFAGVPQHASPRQVTLLEEDKISGYYGGGTLYASTARQEPLLG</sequence>
<accession>A0A1V0RKU2</accession>
<dbReference type="Pfam" id="PF05239">
    <property type="entry name" value="PRC"/>
    <property type="match status" value="1"/>
</dbReference>
<dbReference type="SUPFAM" id="SSF50346">
    <property type="entry name" value="PRC-barrel domain"/>
    <property type="match status" value="1"/>
</dbReference>
<dbReference type="KEGG" id="rmm:ROSMUCSMR3_00887"/>
<dbReference type="OrthoDB" id="8557487at2"/>
<keyword evidence="1" id="KW-0472">Membrane</keyword>
<gene>
    <name evidence="4" type="primary">puhA</name>
    <name evidence="4" type="ORF">ROSMUCSMR3_00887</name>
</gene>
<dbReference type="GO" id="GO:0030077">
    <property type="term" value="C:plasma membrane light-harvesting complex"/>
    <property type="evidence" value="ECO:0007669"/>
    <property type="project" value="InterPro"/>
</dbReference>
<keyword evidence="1" id="KW-0812">Transmembrane</keyword>
<feature type="domain" description="PRC-barrel" evidence="3">
    <location>
        <begin position="144"/>
        <end position="210"/>
    </location>
</feature>
<organism evidence="4 5">
    <name type="scientific">Roseovarius mucosus</name>
    <dbReference type="NCBI Taxonomy" id="215743"/>
    <lineage>
        <taxon>Bacteria</taxon>
        <taxon>Pseudomonadati</taxon>
        <taxon>Pseudomonadota</taxon>
        <taxon>Alphaproteobacteria</taxon>
        <taxon>Rhodobacterales</taxon>
        <taxon>Roseobacteraceae</taxon>
        <taxon>Roseovarius</taxon>
    </lineage>
</organism>
<dbReference type="NCBIfam" id="TIGR01150">
    <property type="entry name" value="puhA"/>
    <property type="match status" value="1"/>
</dbReference>
<dbReference type="InterPro" id="IPR037097">
    <property type="entry name" value="Photo_RC_H_N_sf"/>
</dbReference>
<name>A0A1V0RKU2_9RHOB</name>
<dbReference type="InterPro" id="IPR005652">
    <property type="entry name" value="Photo_RC_H"/>
</dbReference>
<keyword evidence="1" id="KW-1133">Transmembrane helix</keyword>
<evidence type="ECO:0000313" key="5">
    <source>
        <dbReference type="Proteomes" id="UP000192273"/>
    </source>
</evidence>
<evidence type="ECO:0000256" key="1">
    <source>
        <dbReference type="SAM" id="Phobius"/>
    </source>
</evidence>
<reference evidence="4 5" key="1">
    <citation type="submission" date="2017-03" db="EMBL/GenBank/DDBJ databases">
        <title>Genome Sequence of Roseovarius mucosus strain SMR3 Isolated from a culture of the Diatom Skeletonema marinoi.</title>
        <authorList>
            <person name="Topel M."/>
            <person name="Pinder M."/>
            <person name="Johansson O.N."/>
            <person name="Kourtchenko O."/>
            <person name="Godhe A."/>
            <person name="Clarke A.K."/>
        </authorList>
    </citation>
    <scope>NUCLEOTIDE SEQUENCE [LARGE SCALE GENOMIC DNA]</scope>
    <source>
        <strain evidence="4 5">SMR3</strain>
    </source>
</reference>
<feature type="transmembrane region" description="Helical" evidence="1">
    <location>
        <begin position="12"/>
        <end position="30"/>
    </location>
</feature>
<evidence type="ECO:0000313" key="4">
    <source>
        <dbReference type="EMBL" id="ARE82384.1"/>
    </source>
</evidence>
<dbReference type="AlphaFoldDB" id="A0A1V0RKU2"/>
<dbReference type="SUPFAM" id="SSF81490">
    <property type="entry name" value="Photosystem II reaction centre subunit H, transmembrane region"/>
    <property type="match status" value="1"/>
</dbReference>
<proteinExistence type="predicted"/>
<dbReference type="InterPro" id="IPR011033">
    <property type="entry name" value="PRC_barrel-like_sf"/>
</dbReference>